<dbReference type="RefSeq" id="WP_277731086.1">
    <property type="nucleotide sequence ID" value="NZ_CP120733.1"/>
</dbReference>
<evidence type="ECO:0000313" key="3">
    <source>
        <dbReference type="Proteomes" id="UP001222800"/>
    </source>
</evidence>
<keyword evidence="1" id="KW-0732">Signal</keyword>
<accession>A0ABY8EEB0</accession>
<keyword evidence="2" id="KW-0449">Lipoprotein</keyword>
<dbReference type="InterPro" id="IPR019076">
    <property type="entry name" value="Spore_lipoprot_YhcN/YlaJ-like"/>
</dbReference>
<evidence type="ECO:0000313" key="2">
    <source>
        <dbReference type="EMBL" id="WFD09165.1"/>
    </source>
</evidence>
<feature type="signal peptide" evidence="1">
    <location>
        <begin position="1"/>
        <end position="23"/>
    </location>
</feature>
<dbReference type="PROSITE" id="PS51257">
    <property type="entry name" value="PROKAR_LIPOPROTEIN"/>
    <property type="match status" value="1"/>
</dbReference>
<protein>
    <submittedName>
        <fullName evidence="2">YhcN/YlaJ family sporulation lipoprotein</fullName>
    </submittedName>
</protein>
<sequence length="137" mass="15684">MNRRYVFYMIMVLVFMISGCNSASNNASMINAVDIEQDISKIQYIQNCNVLCTNTTALININFKNKNDMNYISQQSLKKNIKDIVKHENSNIKNIFITSDENISKKIQNISKNADGGKTVDLKWEIQNIVNNFIPNV</sequence>
<keyword evidence="3" id="KW-1185">Reference proteome</keyword>
<organism evidence="2 3">
    <name type="scientific">Tepidibacter hydrothermalis</name>
    <dbReference type="NCBI Taxonomy" id="3036126"/>
    <lineage>
        <taxon>Bacteria</taxon>
        <taxon>Bacillati</taxon>
        <taxon>Bacillota</taxon>
        <taxon>Clostridia</taxon>
        <taxon>Peptostreptococcales</taxon>
        <taxon>Peptostreptococcaceae</taxon>
        <taxon>Tepidibacter</taxon>
    </lineage>
</organism>
<dbReference type="Proteomes" id="UP001222800">
    <property type="component" value="Chromosome"/>
</dbReference>
<gene>
    <name evidence="2" type="ORF">P4S50_12300</name>
</gene>
<dbReference type="Pfam" id="PF09580">
    <property type="entry name" value="Spore_YhcN_YlaJ"/>
    <property type="match status" value="1"/>
</dbReference>
<feature type="chain" id="PRO_5045740799" evidence="1">
    <location>
        <begin position="24"/>
        <end position="137"/>
    </location>
</feature>
<evidence type="ECO:0000256" key="1">
    <source>
        <dbReference type="SAM" id="SignalP"/>
    </source>
</evidence>
<reference evidence="2 3" key="1">
    <citation type="submission" date="2023-03" db="EMBL/GenBank/DDBJ databases">
        <title>Complete genome sequence of Tepidibacter sp. SWIR-1, isolated from a deep-sea hydrothermal vent.</title>
        <authorList>
            <person name="Li X."/>
        </authorList>
    </citation>
    <scope>NUCLEOTIDE SEQUENCE [LARGE SCALE GENOMIC DNA]</scope>
    <source>
        <strain evidence="2 3">SWIR-1</strain>
    </source>
</reference>
<name>A0ABY8EEB0_9FIRM</name>
<dbReference type="EMBL" id="CP120733">
    <property type="protein sequence ID" value="WFD09165.1"/>
    <property type="molecule type" value="Genomic_DNA"/>
</dbReference>
<proteinExistence type="predicted"/>